<name>A0ABR2IM33_9EUKA</name>
<organism evidence="11 12">
    <name type="scientific">Tritrichomonas musculus</name>
    <dbReference type="NCBI Taxonomy" id="1915356"/>
    <lineage>
        <taxon>Eukaryota</taxon>
        <taxon>Metamonada</taxon>
        <taxon>Parabasalia</taxon>
        <taxon>Tritrichomonadida</taxon>
        <taxon>Tritrichomonadidae</taxon>
        <taxon>Tritrichomonas</taxon>
    </lineage>
</organism>
<sequence length="651" mass="73226">MEYMPGGDIYSLLQSVGSLSEENTRTYTIQLVKALEFLRNNGIVHRDLKPDNILINSQGFIKLADFGLSYFGVAGQHLSTNASPTFTQANDNLPSATNYCSLTELSARDPFDQDLFSANQSPDTEAVGTPDYMSPEVVMSKKHTFTADYWSLGTIVFEMLSGTPPFHGDDESDTFQRIILGQISWDDYFKVDQGRDNGNDEEEEDDITYISPQALDFMQKLLVVNPEKRLGASDFHEIMNHPWFKNVNWDDVSNLPPVFTPNTSRIESYKDYFQDRSYHFQNDDESDIIEDISLAKKIDSELFPNRNLDRNNIIDNNEVNPRSNANDFNNNNNETNANKGEIGINNGEINVNSANNGTDDNCGINPNVPYVPTNSSPGKILISRPQLNNCSDSIINNSQQYSQQSRNKQNRNVFVKQSSSMRNFNTNESSFNLAKFQQAHRTDDQRSFSNSSSSGNQSSASSSRSHNQPSNTAEEQRKLTRRTGNTTTKSANDLELKRKHSILAQTNQESNTKDAFDDFTHFPTVSLEHLKSSNEEIAKKMRMNRKKAYTESDAEHVVSSPLASDSYNDETDDESDLSNVVGRTAYTSNRKERGRTLPLPPSMSSLQPPQEVFVENRNNEVNQNYGFDNQPTGPSILISTNERMVSCSNLA</sequence>
<feature type="compositionally biased region" description="Low complexity" evidence="9">
    <location>
        <begin position="447"/>
        <end position="471"/>
    </location>
</feature>
<evidence type="ECO:0000256" key="1">
    <source>
        <dbReference type="ARBA" id="ARBA00012513"/>
    </source>
</evidence>
<evidence type="ECO:0000256" key="9">
    <source>
        <dbReference type="SAM" id="MobiDB-lite"/>
    </source>
</evidence>
<comment type="catalytic activity">
    <reaction evidence="7">
        <text>L-threonyl-[protein] + ATP = O-phospho-L-threonyl-[protein] + ADP + H(+)</text>
        <dbReference type="Rhea" id="RHEA:46608"/>
        <dbReference type="Rhea" id="RHEA-COMP:11060"/>
        <dbReference type="Rhea" id="RHEA-COMP:11605"/>
        <dbReference type="ChEBI" id="CHEBI:15378"/>
        <dbReference type="ChEBI" id="CHEBI:30013"/>
        <dbReference type="ChEBI" id="CHEBI:30616"/>
        <dbReference type="ChEBI" id="CHEBI:61977"/>
        <dbReference type="ChEBI" id="CHEBI:456216"/>
        <dbReference type="EC" id="2.7.11.1"/>
    </reaction>
</comment>
<feature type="region of interest" description="Disordered" evidence="9">
    <location>
        <begin position="437"/>
        <end position="497"/>
    </location>
</feature>
<dbReference type="InterPro" id="IPR000719">
    <property type="entry name" value="Prot_kinase_dom"/>
</dbReference>
<evidence type="ECO:0000256" key="2">
    <source>
        <dbReference type="ARBA" id="ARBA00022527"/>
    </source>
</evidence>
<keyword evidence="12" id="KW-1185">Reference proteome</keyword>
<dbReference type="InterPro" id="IPR011009">
    <property type="entry name" value="Kinase-like_dom_sf"/>
</dbReference>
<keyword evidence="4" id="KW-0547">Nucleotide-binding</keyword>
<comment type="caution">
    <text evidence="11">The sequence shown here is derived from an EMBL/GenBank/DDBJ whole genome shotgun (WGS) entry which is preliminary data.</text>
</comment>
<evidence type="ECO:0000256" key="7">
    <source>
        <dbReference type="ARBA" id="ARBA00047899"/>
    </source>
</evidence>
<feature type="compositionally biased region" description="Acidic residues" evidence="9">
    <location>
        <begin position="567"/>
        <end position="576"/>
    </location>
</feature>
<feature type="domain" description="Protein kinase" evidence="10">
    <location>
        <begin position="1"/>
        <end position="244"/>
    </location>
</feature>
<keyword evidence="5 11" id="KW-0418">Kinase</keyword>
<evidence type="ECO:0000259" key="10">
    <source>
        <dbReference type="PROSITE" id="PS50011"/>
    </source>
</evidence>
<dbReference type="PANTHER" id="PTHR24356:SF1">
    <property type="entry name" value="SERINE_THREONINE-PROTEIN KINASE GREATWALL"/>
    <property type="match status" value="1"/>
</dbReference>
<keyword evidence="2" id="KW-0723">Serine/threonine-protein kinase</keyword>
<dbReference type="CDD" id="cd05579">
    <property type="entry name" value="STKc_MAST_like"/>
    <property type="match status" value="1"/>
</dbReference>
<reference evidence="11 12" key="1">
    <citation type="submission" date="2024-04" db="EMBL/GenBank/DDBJ databases">
        <title>Tritrichomonas musculus Genome.</title>
        <authorList>
            <person name="Alves-Ferreira E."/>
            <person name="Grigg M."/>
            <person name="Lorenzi H."/>
            <person name="Galac M."/>
        </authorList>
    </citation>
    <scope>NUCLEOTIDE SEQUENCE [LARGE SCALE GENOMIC DNA]</scope>
    <source>
        <strain evidence="11 12">EAF2021</strain>
    </source>
</reference>
<dbReference type="EMBL" id="JAPFFF010000017">
    <property type="protein sequence ID" value="KAK8863903.1"/>
    <property type="molecule type" value="Genomic_DNA"/>
</dbReference>
<dbReference type="Gene3D" id="1.10.510.10">
    <property type="entry name" value="Transferase(Phosphotransferase) domain 1"/>
    <property type="match status" value="2"/>
</dbReference>
<keyword evidence="3" id="KW-0808">Transferase</keyword>
<feature type="compositionally biased region" description="Polar residues" evidence="9">
    <location>
        <begin position="482"/>
        <end position="491"/>
    </location>
</feature>
<dbReference type="GO" id="GO:0016301">
    <property type="term" value="F:kinase activity"/>
    <property type="evidence" value="ECO:0007669"/>
    <property type="project" value="UniProtKB-KW"/>
</dbReference>
<proteinExistence type="predicted"/>
<evidence type="ECO:0000313" key="12">
    <source>
        <dbReference type="Proteomes" id="UP001470230"/>
    </source>
</evidence>
<dbReference type="PROSITE" id="PS50011">
    <property type="entry name" value="PROTEIN_KINASE_DOM"/>
    <property type="match status" value="1"/>
</dbReference>
<evidence type="ECO:0000256" key="6">
    <source>
        <dbReference type="ARBA" id="ARBA00022840"/>
    </source>
</evidence>
<comment type="catalytic activity">
    <reaction evidence="8">
        <text>L-seryl-[protein] + ATP = O-phospho-L-seryl-[protein] + ADP + H(+)</text>
        <dbReference type="Rhea" id="RHEA:17989"/>
        <dbReference type="Rhea" id="RHEA-COMP:9863"/>
        <dbReference type="Rhea" id="RHEA-COMP:11604"/>
        <dbReference type="ChEBI" id="CHEBI:15378"/>
        <dbReference type="ChEBI" id="CHEBI:29999"/>
        <dbReference type="ChEBI" id="CHEBI:30616"/>
        <dbReference type="ChEBI" id="CHEBI:83421"/>
        <dbReference type="ChEBI" id="CHEBI:456216"/>
        <dbReference type="EC" id="2.7.11.1"/>
    </reaction>
</comment>
<feature type="region of interest" description="Disordered" evidence="9">
    <location>
        <begin position="314"/>
        <end position="341"/>
    </location>
</feature>
<dbReference type="EC" id="2.7.11.1" evidence="1"/>
<dbReference type="SUPFAM" id="SSF56112">
    <property type="entry name" value="Protein kinase-like (PK-like)"/>
    <property type="match status" value="1"/>
</dbReference>
<evidence type="ECO:0000256" key="5">
    <source>
        <dbReference type="ARBA" id="ARBA00022777"/>
    </source>
</evidence>
<feature type="region of interest" description="Disordered" evidence="9">
    <location>
        <begin position="588"/>
        <end position="607"/>
    </location>
</feature>
<dbReference type="PROSITE" id="PS00108">
    <property type="entry name" value="PROTEIN_KINASE_ST"/>
    <property type="match status" value="1"/>
</dbReference>
<keyword evidence="6" id="KW-0067">ATP-binding</keyword>
<accession>A0ABR2IM33</accession>
<dbReference type="PANTHER" id="PTHR24356">
    <property type="entry name" value="SERINE/THREONINE-PROTEIN KINASE"/>
    <property type="match status" value="1"/>
</dbReference>
<evidence type="ECO:0000256" key="4">
    <source>
        <dbReference type="ARBA" id="ARBA00022741"/>
    </source>
</evidence>
<evidence type="ECO:0000313" key="11">
    <source>
        <dbReference type="EMBL" id="KAK8863903.1"/>
    </source>
</evidence>
<feature type="region of interest" description="Disordered" evidence="9">
    <location>
        <begin position="548"/>
        <end position="576"/>
    </location>
</feature>
<gene>
    <name evidence="11" type="ORF">M9Y10_011595</name>
</gene>
<protein>
    <recommendedName>
        <fullName evidence="1">non-specific serine/threonine protein kinase</fullName>
        <ecNumber evidence="1">2.7.11.1</ecNumber>
    </recommendedName>
</protein>
<dbReference type="InterPro" id="IPR008271">
    <property type="entry name" value="Ser/Thr_kinase_AS"/>
</dbReference>
<dbReference type="InterPro" id="IPR050236">
    <property type="entry name" value="Ser_Thr_kinase_AGC"/>
</dbReference>
<dbReference type="SMART" id="SM00220">
    <property type="entry name" value="S_TKc"/>
    <property type="match status" value="1"/>
</dbReference>
<dbReference type="Pfam" id="PF00069">
    <property type="entry name" value="Pkinase"/>
    <property type="match status" value="2"/>
</dbReference>
<evidence type="ECO:0000256" key="3">
    <source>
        <dbReference type="ARBA" id="ARBA00022679"/>
    </source>
</evidence>
<evidence type="ECO:0000256" key="8">
    <source>
        <dbReference type="ARBA" id="ARBA00048679"/>
    </source>
</evidence>
<dbReference type="Proteomes" id="UP001470230">
    <property type="component" value="Unassembled WGS sequence"/>
</dbReference>